<reference evidence="3 4" key="1">
    <citation type="submission" date="2019-09" db="EMBL/GenBank/DDBJ databases">
        <authorList>
            <person name="Wang X."/>
        </authorList>
    </citation>
    <scope>NUCLEOTIDE SEQUENCE [LARGE SCALE GENOMIC DNA]</scope>
    <source>
        <strain evidence="3 4">CICC 11023</strain>
    </source>
</reference>
<comment type="caution">
    <text evidence="3">The sequence shown here is derived from an EMBL/GenBank/DDBJ whole genome shotgun (WGS) entry which is preliminary data.</text>
</comment>
<dbReference type="OrthoDB" id="9806050at2"/>
<evidence type="ECO:0000259" key="2">
    <source>
        <dbReference type="Pfam" id="PF08755"/>
    </source>
</evidence>
<evidence type="ECO:0000313" key="3">
    <source>
        <dbReference type="EMBL" id="KAA8887571.1"/>
    </source>
</evidence>
<dbReference type="Gene3D" id="2.30.30.390">
    <property type="entry name" value="Hemimethylated DNA-binding domain"/>
    <property type="match status" value="1"/>
</dbReference>
<evidence type="ECO:0000313" key="4">
    <source>
        <dbReference type="Proteomes" id="UP000323876"/>
    </source>
</evidence>
<name>A0A5N0EJL8_9NOCA</name>
<dbReference type="Pfam" id="PF08755">
    <property type="entry name" value="YccV-like"/>
    <property type="match status" value="1"/>
</dbReference>
<dbReference type="NCBIfam" id="TIGR02097">
    <property type="entry name" value="yccV"/>
    <property type="match status" value="1"/>
</dbReference>
<accession>A0A5N0EJL8</accession>
<dbReference type="Proteomes" id="UP000323876">
    <property type="component" value="Unassembled WGS sequence"/>
</dbReference>
<dbReference type="GO" id="GO:0003677">
    <property type="term" value="F:DNA binding"/>
    <property type="evidence" value="ECO:0007669"/>
    <property type="project" value="UniProtKB-UniRule"/>
</dbReference>
<dbReference type="SUPFAM" id="SSF141255">
    <property type="entry name" value="YccV-like"/>
    <property type="match status" value="1"/>
</dbReference>
<dbReference type="AlphaFoldDB" id="A0A5N0EJL8"/>
<keyword evidence="4" id="KW-1185">Reference proteome</keyword>
<feature type="domain" description="Hemimethylated DNA-binding" evidence="2">
    <location>
        <begin position="5"/>
        <end position="74"/>
    </location>
</feature>
<organism evidence="3 4">
    <name type="scientific">Nocardia colli</name>
    <dbReference type="NCBI Taxonomy" id="2545717"/>
    <lineage>
        <taxon>Bacteria</taxon>
        <taxon>Bacillati</taxon>
        <taxon>Actinomycetota</taxon>
        <taxon>Actinomycetes</taxon>
        <taxon>Mycobacteriales</taxon>
        <taxon>Nocardiaceae</taxon>
        <taxon>Nocardia</taxon>
    </lineage>
</organism>
<dbReference type="InterPro" id="IPR011722">
    <property type="entry name" value="Hemimethylated_DNA-bd_dom"/>
</dbReference>
<gene>
    <name evidence="3" type="primary">hspQ</name>
    <name evidence="3" type="ORF">F3087_18050</name>
</gene>
<sequence length="75" mass="8436">MTEPKFAIGDRIRHVSMGHHGVVVAVDREHSAVHDANDLSLNPEIRGNPWYKVTLEDEHGEQVDSYLSESQIDAE</sequence>
<dbReference type="InterPro" id="IPR036623">
    <property type="entry name" value="Hemimethylated_DNA-bd_sf"/>
</dbReference>
<protein>
    <recommendedName>
        <fullName evidence="1">Heat shock protein HspQ</fullName>
    </recommendedName>
</protein>
<proteinExistence type="predicted"/>
<dbReference type="EMBL" id="VXLC01000006">
    <property type="protein sequence ID" value="KAA8887571.1"/>
    <property type="molecule type" value="Genomic_DNA"/>
</dbReference>
<dbReference type="RefSeq" id="WP_150403141.1">
    <property type="nucleotide sequence ID" value="NZ_VXLC01000006.1"/>
</dbReference>
<keyword evidence="3" id="KW-0346">Stress response</keyword>
<evidence type="ECO:0000256" key="1">
    <source>
        <dbReference type="NCBIfam" id="TIGR02097"/>
    </source>
</evidence>